<feature type="compositionally biased region" description="Polar residues" evidence="1">
    <location>
        <begin position="224"/>
        <end position="245"/>
    </location>
</feature>
<sequence>MLSDNISYNKSEGSPAPVIAVLGCTESNKDKFIELVSAQKPNREGEFAGSYTVDRYQYSGNPGIVILDIPPFKDGHSTSVDLDGLSEVLKKLDHRGVNRIIFIHPVYYTTGELIGEEDVSTIRQFVEPANLVVVTSRRERFPASNERYEKTLRAKSPFRELVNEGASMMPFDESEESARAVVERLIRETTMTSDCSTEVQEAQRPLAVPTGNGGSQGGSTSGTCITEQETSKGTSDGSNHSTNVAEQVDPRKERAGEGETEGRPKTQGGDNGDTTTSSGVQEKSRTFWQRLWSWLIEPT</sequence>
<keyword evidence="3" id="KW-1185">Reference proteome</keyword>
<evidence type="ECO:0000256" key="1">
    <source>
        <dbReference type="SAM" id="MobiDB-lite"/>
    </source>
</evidence>
<dbReference type="Proteomes" id="UP001212997">
    <property type="component" value="Unassembled WGS sequence"/>
</dbReference>
<feature type="compositionally biased region" description="Low complexity" evidence="1">
    <location>
        <begin position="266"/>
        <end position="279"/>
    </location>
</feature>
<name>A0AAD5YKS7_9APHY</name>
<protein>
    <submittedName>
        <fullName evidence="2">Uncharacterized protein</fullName>
    </submittedName>
</protein>
<accession>A0AAD5YKS7</accession>
<gene>
    <name evidence="2" type="ORF">NLI96_g3498</name>
</gene>
<dbReference type="EMBL" id="JANAWD010000090">
    <property type="protein sequence ID" value="KAJ3487500.1"/>
    <property type="molecule type" value="Genomic_DNA"/>
</dbReference>
<dbReference type="InterPro" id="IPR027417">
    <property type="entry name" value="P-loop_NTPase"/>
</dbReference>
<feature type="compositionally biased region" description="Polar residues" evidence="1">
    <location>
        <begin position="191"/>
        <end position="200"/>
    </location>
</feature>
<comment type="caution">
    <text evidence="2">The sequence shown here is derived from an EMBL/GenBank/DDBJ whole genome shotgun (WGS) entry which is preliminary data.</text>
</comment>
<dbReference type="Gene3D" id="3.40.50.300">
    <property type="entry name" value="P-loop containing nucleotide triphosphate hydrolases"/>
    <property type="match status" value="1"/>
</dbReference>
<feature type="region of interest" description="Disordered" evidence="1">
    <location>
        <begin position="191"/>
        <end position="286"/>
    </location>
</feature>
<feature type="compositionally biased region" description="Gly residues" evidence="1">
    <location>
        <begin position="211"/>
        <end position="220"/>
    </location>
</feature>
<reference evidence="2" key="1">
    <citation type="submission" date="2022-07" db="EMBL/GenBank/DDBJ databases">
        <title>Genome Sequence of Physisporinus lineatus.</title>
        <authorList>
            <person name="Buettner E."/>
        </authorList>
    </citation>
    <scope>NUCLEOTIDE SEQUENCE</scope>
    <source>
        <strain evidence="2">VT162</strain>
    </source>
</reference>
<dbReference type="AlphaFoldDB" id="A0AAD5YKS7"/>
<feature type="compositionally biased region" description="Basic and acidic residues" evidence="1">
    <location>
        <begin position="248"/>
        <end position="264"/>
    </location>
</feature>
<organism evidence="2 3">
    <name type="scientific">Meripilus lineatus</name>
    <dbReference type="NCBI Taxonomy" id="2056292"/>
    <lineage>
        <taxon>Eukaryota</taxon>
        <taxon>Fungi</taxon>
        <taxon>Dikarya</taxon>
        <taxon>Basidiomycota</taxon>
        <taxon>Agaricomycotina</taxon>
        <taxon>Agaricomycetes</taxon>
        <taxon>Polyporales</taxon>
        <taxon>Meripilaceae</taxon>
        <taxon>Meripilus</taxon>
    </lineage>
</organism>
<proteinExistence type="predicted"/>
<evidence type="ECO:0000313" key="2">
    <source>
        <dbReference type="EMBL" id="KAJ3487500.1"/>
    </source>
</evidence>
<evidence type="ECO:0000313" key="3">
    <source>
        <dbReference type="Proteomes" id="UP001212997"/>
    </source>
</evidence>